<dbReference type="PANTHER" id="PTHR30419">
    <property type="entry name" value="HTH-TYPE TRANSCRIPTIONAL REGULATOR YBHD"/>
    <property type="match status" value="1"/>
</dbReference>
<evidence type="ECO:0000256" key="1">
    <source>
        <dbReference type="ARBA" id="ARBA00009437"/>
    </source>
</evidence>
<keyword evidence="7" id="KW-1185">Reference proteome</keyword>
<evidence type="ECO:0000313" key="7">
    <source>
        <dbReference type="Proteomes" id="UP001549143"/>
    </source>
</evidence>
<dbReference type="InterPro" id="IPR000847">
    <property type="entry name" value="LysR_HTH_N"/>
</dbReference>
<dbReference type="Pfam" id="PF03466">
    <property type="entry name" value="LysR_substrate"/>
    <property type="match status" value="1"/>
</dbReference>
<dbReference type="RefSeq" id="WP_378226662.1">
    <property type="nucleotide sequence ID" value="NZ_JBHRZP010000012.1"/>
</dbReference>
<dbReference type="Pfam" id="PF00126">
    <property type="entry name" value="HTH_1"/>
    <property type="match status" value="1"/>
</dbReference>
<name>A0ABV2KSD8_9HYPH</name>
<comment type="caution">
    <text evidence="6">The sequence shown here is derived from an EMBL/GenBank/DDBJ whole genome shotgun (WGS) entry which is preliminary data.</text>
</comment>
<dbReference type="InterPro" id="IPR036388">
    <property type="entry name" value="WH-like_DNA-bd_sf"/>
</dbReference>
<dbReference type="EMBL" id="JBEPMN010000017">
    <property type="protein sequence ID" value="MET3662958.1"/>
    <property type="molecule type" value="Genomic_DNA"/>
</dbReference>
<keyword evidence="4" id="KW-0804">Transcription</keyword>
<evidence type="ECO:0000256" key="2">
    <source>
        <dbReference type="ARBA" id="ARBA00023015"/>
    </source>
</evidence>
<dbReference type="PANTHER" id="PTHR30419:SF8">
    <property type="entry name" value="NITROGEN ASSIMILATION TRANSCRIPTIONAL ACTIVATOR-RELATED"/>
    <property type="match status" value="1"/>
</dbReference>
<accession>A0ABV2KSD8</accession>
<keyword evidence="2" id="KW-0805">Transcription regulation</keyword>
<sequence>MVSSPTGKNTREDTMKFELGDIRAFVSVARLGSFTSAAAEMNLSQSALSRRIEKIESALGTQLFLRTTRKVSLTAFGVEFNRRSIDILHKFEEAMFGMNEATRRLGGEVTLSCMPSAVRFFLPPVLKSYRSQYPGATVNVREQGATEASIAVKRGEVDFAFNQLENPDPALAFTEILQERLVLACYKSHPLARSPRVRWADLGGQDYMIVSKSSQNRLLMEQNVLNGPRAYCEARHVSTLVSLVEVGVGVAAVPSIAMPVEEHPLLVSVPLVDPIVSRTIGLITRAGQKMSPTAQSLVDEFLAVKRHS</sequence>
<dbReference type="GO" id="GO:0003677">
    <property type="term" value="F:DNA binding"/>
    <property type="evidence" value="ECO:0007669"/>
    <property type="project" value="UniProtKB-KW"/>
</dbReference>
<dbReference type="Gene3D" id="1.10.10.10">
    <property type="entry name" value="Winged helix-like DNA-binding domain superfamily/Winged helix DNA-binding domain"/>
    <property type="match status" value="1"/>
</dbReference>
<dbReference type="SUPFAM" id="SSF46785">
    <property type="entry name" value="Winged helix' DNA-binding domain"/>
    <property type="match status" value="1"/>
</dbReference>
<organism evidence="6 7">
    <name type="scientific">Aquamicrobium ahrensii</name>
    <dbReference type="NCBI Taxonomy" id="469551"/>
    <lineage>
        <taxon>Bacteria</taxon>
        <taxon>Pseudomonadati</taxon>
        <taxon>Pseudomonadota</taxon>
        <taxon>Alphaproteobacteria</taxon>
        <taxon>Hyphomicrobiales</taxon>
        <taxon>Phyllobacteriaceae</taxon>
        <taxon>Aquamicrobium</taxon>
    </lineage>
</organism>
<feature type="domain" description="HTH lysR-type" evidence="5">
    <location>
        <begin position="17"/>
        <end position="74"/>
    </location>
</feature>
<dbReference type="InterPro" id="IPR050950">
    <property type="entry name" value="HTH-type_LysR_regulators"/>
</dbReference>
<dbReference type="SUPFAM" id="SSF53850">
    <property type="entry name" value="Periplasmic binding protein-like II"/>
    <property type="match status" value="1"/>
</dbReference>
<dbReference type="InterPro" id="IPR005119">
    <property type="entry name" value="LysR_subst-bd"/>
</dbReference>
<protein>
    <submittedName>
        <fullName evidence="6">DNA-binding transcriptional LysR family regulator</fullName>
    </submittedName>
</protein>
<dbReference type="Gene3D" id="3.40.190.10">
    <property type="entry name" value="Periplasmic binding protein-like II"/>
    <property type="match status" value="2"/>
</dbReference>
<evidence type="ECO:0000313" key="6">
    <source>
        <dbReference type="EMBL" id="MET3662958.1"/>
    </source>
</evidence>
<dbReference type="CDD" id="cd08440">
    <property type="entry name" value="PBP2_LTTR_like_4"/>
    <property type="match status" value="1"/>
</dbReference>
<evidence type="ECO:0000256" key="4">
    <source>
        <dbReference type="ARBA" id="ARBA00023163"/>
    </source>
</evidence>
<dbReference type="PRINTS" id="PR00039">
    <property type="entry name" value="HTHLYSR"/>
</dbReference>
<evidence type="ECO:0000256" key="3">
    <source>
        <dbReference type="ARBA" id="ARBA00023125"/>
    </source>
</evidence>
<comment type="similarity">
    <text evidence="1">Belongs to the LysR transcriptional regulatory family.</text>
</comment>
<keyword evidence="3 6" id="KW-0238">DNA-binding</keyword>
<gene>
    <name evidence="6" type="ORF">ABID44_003311</name>
</gene>
<dbReference type="PROSITE" id="PS50931">
    <property type="entry name" value="HTH_LYSR"/>
    <property type="match status" value="1"/>
</dbReference>
<reference evidence="6 7" key="1">
    <citation type="submission" date="2024-06" db="EMBL/GenBank/DDBJ databases">
        <title>Genomic Encyclopedia of Type Strains, Phase IV (KMG-IV): sequencing the most valuable type-strain genomes for metagenomic binning, comparative biology and taxonomic classification.</title>
        <authorList>
            <person name="Goeker M."/>
        </authorList>
    </citation>
    <scope>NUCLEOTIDE SEQUENCE [LARGE SCALE GENOMIC DNA]</scope>
    <source>
        <strain evidence="6 7">DSM 19730</strain>
    </source>
</reference>
<dbReference type="InterPro" id="IPR036390">
    <property type="entry name" value="WH_DNA-bd_sf"/>
</dbReference>
<proteinExistence type="inferred from homology"/>
<dbReference type="Proteomes" id="UP001549143">
    <property type="component" value="Unassembled WGS sequence"/>
</dbReference>
<evidence type="ECO:0000259" key="5">
    <source>
        <dbReference type="PROSITE" id="PS50931"/>
    </source>
</evidence>